<keyword evidence="1" id="KW-0812">Transmembrane</keyword>
<organism evidence="3">
    <name type="scientific">Leptospira ellisii</name>
    <dbReference type="NCBI Taxonomy" id="2023197"/>
    <lineage>
        <taxon>Bacteria</taxon>
        <taxon>Pseudomonadati</taxon>
        <taxon>Spirochaetota</taxon>
        <taxon>Spirochaetia</taxon>
        <taxon>Leptospirales</taxon>
        <taxon>Leptospiraceae</taxon>
        <taxon>Leptospira</taxon>
    </lineage>
</organism>
<gene>
    <name evidence="2" type="primary">pgsW</name>
    <name evidence="2" type="ORF">CH379_006385</name>
    <name evidence="3" type="ORF">CH379_14790</name>
</gene>
<keyword evidence="4" id="KW-1185">Reference proteome</keyword>
<protein>
    <submittedName>
        <fullName evidence="3">Poly-gamma-glutamate biosynthesis protein</fullName>
    </submittedName>
    <submittedName>
        <fullName evidence="2">Poly-gamma-glutamate system protein</fullName>
    </submittedName>
</protein>
<dbReference type="InterPro" id="IPR027602">
    <property type="entry name" value="PGA_system"/>
</dbReference>
<dbReference type="OrthoDB" id="6233025at2"/>
<reference evidence="2 4" key="2">
    <citation type="journal article" date="2018" name="Microb. Genom.">
        <title>Deciphering the unexplored Leptospira diversity from soils uncovers genomic evolution to virulence.</title>
        <authorList>
            <person name="Thibeaux R."/>
            <person name="Iraola G."/>
            <person name="Ferres I."/>
            <person name="Bierque E."/>
            <person name="Girault D."/>
            <person name="Soupe-Gilbert M.E."/>
            <person name="Picardeau M."/>
            <person name="Goarant C."/>
        </authorList>
    </citation>
    <scope>NUCLEOTIDE SEQUENCE [LARGE SCALE GENOMIC DNA]</scope>
    <source>
        <strain evidence="2 4">ATI7-C-A5</strain>
    </source>
</reference>
<evidence type="ECO:0000313" key="3">
    <source>
        <dbReference type="EMBL" id="PJZ92143.1"/>
    </source>
</evidence>
<feature type="transmembrane region" description="Helical" evidence="1">
    <location>
        <begin position="333"/>
        <end position="355"/>
    </location>
</feature>
<dbReference type="AlphaFoldDB" id="A0A2N0B6K1"/>
<dbReference type="Proteomes" id="UP000232122">
    <property type="component" value="Unassembled WGS sequence"/>
</dbReference>
<keyword evidence="1" id="KW-1133">Transmembrane helix</keyword>
<dbReference type="EMBL" id="NPEF01000167">
    <property type="protein sequence ID" value="PJZ92143.1"/>
    <property type="molecule type" value="Genomic_DNA"/>
</dbReference>
<comment type="caution">
    <text evidence="3">The sequence shown here is derived from an EMBL/GenBank/DDBJ whole genome shotgun (WGS) entry which is preliminary data.</text>
</comment>
<dbReference type="NCBIfam" id="TIGR04332">
    <property type="entry name" value="gamma_Glu_sys"/>
    <property type="match status" value="1"/>
</dbReference>
<name>A0A2N0B6K1_9LEPT</name>
<sequence>MKTRFLPKRSSISVYVLSLISLIFAGWIEFIPSTVSTADADRKMQASQRTYDAFNKIREKILSQNLTIDPQTDSSDTGLIGPDISSVTSSAGKLSSKLASIHPDFAAWFMDQFRQAGLEEGDTVAVGMSGSFPALNIALLIAADKMQLNVISIASVSSSQYGANRPEFLWPDMERYLYLEKIILRKSVYMSIGGVSDAGIGIGKEGKDLILASIRKNGYTFLSADSFEDSLVKRWNVYQEGRVFLYVNIGGGTVSSGTSLGKKKIPKGVVLSGGEFSELPDSILKSFLRTKVPVLHVSGIESISNQFKMRYSPGRIPLPGSSDLIFQKKRNRWLSGCFWILLLVLIWKFSAWITLSDQKEENTISL</sequence>
<reference evidence="3" key="1">
    <citation type="submission" date="2017-07" db="EMBL/GenBank/DDBJ databases">
        <title>Leptospira spp. isolated from tropical soils.</title>
        <authorList>
            <person name="Thibeaux R."/>
            <person name="Iraola G."/>
            <person name="Ferres I."/>
            <person name="Bierque E."/>
            <person name="Girault D."/>
            <person name="Soupe-Gilbert M.-E."/>
            <person name="Picardeau M."/>
            <person name="Goarant C."/>
        </authorList>
    </citation>
    <scope>NUCLEOTIDE SEQUENCE [LARGE SCALE GENOMIC DNA]</scope>
    <source>
        <strain evidence="3">ATI7-C-A5</strain>
    </source>
</reference>
<evidence type="ECO:0000313" key="2">
    <source>
        <dbReference type="EMBL" id="MDV6235251.1"/>
    </source>
</evidence>
<keyword evidence="1" id="KW-0472">Membrane</keyword>
<evidence type="ECO:0000313" key="4">
    <source>
        <dbReference type="Proteomes" id="UP000232122"/>
    </source>
</evidence>
<dbReference type="RefSeq" id="WP_100747423.1">
    <property type="nucleotide sequence ID" value="NZ_NPEF02000005.1"/>
</dbReference>
<feature type="transmembrane region" description="Helical" evidence="1">
    <location>
        <begin position="12"/>
        <end position="30"/>
    </location>
</feature>
<accession>A0A2N0B6K1</accession>
<accession>A0A2N0BJ00</accession>
<proteinExistence type="predicted"/>
<dbReference type="EMBL" id="NPEF02000005">
    <property type="protein sequence ID" value="MDV6235251.1"/>
    <property type="molecule type" value="Genomic_DNA"/>
</dbReference>
<reference evidence="2" key="3">
    <citation type="submission" date="2023-10" db="EMBL/GenBank/DDBJ databases">
        <authorList>
            <person name="Picardeau M."/>
            <person name="Thibeaux R."/>
        </authorList>
    </citation>
    <scope>NUCLEOTIDE SEQUENCE</scope>
    <source>
        <strain evidence="2">ATI7-C-A5</strain>
    </source>
</reference>
<evidence type="ECO:0000256" key="1">
    <source>
        <dbReference type="SAM" id="Phobius"/>
    </source>
</evidence>